<dbReference type="Proteomes" id="UP000306888">
    <property type="component" value="Unassembled WGS sequence"/>
</dbReference>
<dbReference type="AlphaFoldDB" id="A0A4S2DNI7"/>
<accession>A0A4S2DNI7</accession>
<comment type="caution">
    <text evidence="1">The sequence shown here is derived from an EMBL/GenBank/DDBJ whole genome shotgun (WGS) entry which is preliminary data.</text>
</comment>
<protein>
    <submittedName>
        <fullName evidence="1">Uncharacterized protein</fullName>
    </submittedName>
</protein>
<gene>
    <name evidence="1" type="ORF">E5347_07255</name>
</gene>
<reference evidence="1 2" key="1">
    <citation type="submission" date="2019-04" db="EMBL/GenBank/DDBJ databases">
        <title>Microbes associate with the intestines of laboratory mice.</title>
        <authorList>
            <person name="Navarre W."/>
            <person name="Wong E."/>
            <person name="Huang K."/>
            <person name="Tropini C."/>
            <person name="Ng K."/>
            <person name="Yu B."/>
        </authorList>
    </citation>
    <scope>NUCLEOTIDE SEQUENCE [LARGE SCALE GENOMIC DNA]</scope>
    <source>
        <strain evidence="1 2">NM50_B9-20</strain>
    </source>
</reference>
<keyword evidence="2" id="KW-1185">Reference proteome</keyword>
<dbReference type="RefSeq" id="WP_136005963.1">
    <property type="nucleotide sequence ID" value="NZ_SRYR01000002.1"/>
</dbReference>
<dbReference type="EMBL" id="SRYR01000002">
    <property type="protein sequence ID" value="TGY42604.1"/>
    <property type="molecule type" value="Genomic_DNA"/>
</dbReference>
<evidence type="ECO:0000313" key="2">
    <source>
        <dbReference type="Proteomes" id="UP000306888"/>
    </source>
</evidence>
<proteinExistence type="predicted"/>
<dbReference type="OrthoDB" id="9911456at2"/>
<organism evidence="1 2">
    <name type="scientific">Clostridium sartagoforme</name>
    <dbReference type="NCBI Taxonomy" id="84031"/>
    <lineage>
        <taxon>Bacteria</taxon>
        <taxon>Bacillati</taxon>
        <taxon>Bacillota</taxon>
        <taxon>Clostridia</taxon>
        <taxon>Eubacteriales</taxon>
        <taxon>Clostridiaceae</taxon>
        <taxon>Clostridium</taxon>
    </lineage>
</organism>
<name>A0A4S2DNI7_9CLOT</name>
<sequence length="171" mass="19923">MKKIISICTVLIVILSVPIYKYIEFSNERLNNYSDKILSIAVNTNNSIYFLTEQSRSEKSFIHDSNDLISNIYALETVLDSAYIFLTGSGIYSNSFYYLSDNLMKELKYNNLNKETIEDLNTITRSTDILIQRLRPYYGTGSTISKKEIIHAIEDFLEEMGKLHYIKLWRD</sequence>
<evidence type="ECO:0000313" key="1">
    <source>
        <dbReference type="EMBL" id="TGY42604.1"/>
    </source>
</evidence>